<sequence>MLCKDCETIIPKALMKTFELCGPCMFKRGYCKNYYSCGRDYNHAIRVHYGSWLCNECYRMFSMPLFTTEVVQDSVINLSKMLMQNLEEYQKNWLKDMDKKKTLNTSRSK</sequence>
<dbReference type="AlphaFoldDB" id="A0A0F9SVD4"/>
<organism evidence="1">
    <name type="scientific">marine sediment metagenome</name>
    <dbReference type="NCBI Taxonomy" id="412755"/>
    <lineage>
        <taxon>unclassified sequences</taxon>
        <taxon>metagenomes</taxon>
        <taxon>ecological metagenomes</taxon>
    </lineage>
</organism>
<evidence type="ECO:0000313" key="1">
    <source>
        <dbReference type="EMBL" id="KKN40861.1"/>
    </source>
</evidence>
<protein>
    <recommendedName>
        <fullName evidence="2">LIM zinc-binding domain-containing protein</fullName>
    </recommendedName>
</protein>
<reference evidence="1" key="1">
    <citation type="journal article" date="2015" name="Nature">
        <title>Complex archaea that bridge the gap between prokaryotes and eukaryotes.</title>
        <authorList>
            <person name="Spang A."/>
            <person name="Saw J.H."/>
            <person name="Jorgensen S.L."/>
            <person name="Zaremba-Niedzwiedzka K."/>
            <person name="Martijn J."/>
            <person name="Lind A.E."/>
            <person name="van Eijk R."/>
            <person name="Schleper C."/>
            <person name="Guy L."/>
            <person name="Ettema T.J."/>
        </authorList>
    </citation>
    <scope>NUCLEOTIDE SEQUENCE</scope>
</reference>
<proteinExistence type="predicted"/>
<name>A0A0F9SVD4_9ZZZZ</name>
<dbReference type="EMBL" id="LAZR01001681">
    <property type="protein sequence ID" value="KKN40861.1"/>
    <property type="molecule type" value="Genomic_DNA"/>
</dbReference>
<comment type="caution">
    <text evidence="1">The sequence shown here is derived from an EMBL/GenBank/DDBJ whole genome shotgun (WGS) entry which is preliminary data.</text>
</comment>
<accession>A0A0F9SVD4</accession>
<gene>
    <name evidence="1" type="ORF">LCGC14_0728830</name>
</gene>
<evidence type="ECO:0008006" key="2">
    <source>
        <dbReference type="Google" id="ProtNLM"/>
    </source>
</evidence>